<dbReference type="PROSITE" id="PS51450">
    <property type="entry name" value="LRR"/>
    <property type="match status" value="2"/>
</dbReference>
<name>A0A8J5G833_ZINOF</name>
<evidence type="ECO:0000256" key="10">
    <source>
        <dbReference type="ARBA" id="ARBA00023180"/>
    </source>
</evidence>
<feature type="domain" description="Disease resistance R13L4/SHOC-2-like LRR" evidence="14">
    <location>
        <begin position="311"/>
        <end position="496"/>
    </location>
</feature>
<dbReference type="InterPro" id="IPR013210">
    <property type="entry name" value="LRR_N_plant-typ"/>
</dbReference>
<dbReference type="InterPro" id="IPR032675">
    <property type="entry name" value="LRR_dom_sf"/>
</dbReference>
<dbReference type="FunFam" id="3.80.10.10:FF:000095">
    <property type="entry name" value="LRR receptor-like serine/threonine-protein kinase GSO1"/>
    <property type="match status" value="1"/>
</dbReference>
<gene>
    <name evidence="15" type="ORF">ZIOFF_041714</name>
</gene>
<dbReference type="FunFam" id="3.80.10.10:FF:000299">
    <property type="entry name" value="Piriformospora indica-insensitive protein 2"/>
    <property type="match status" value="1"/>
</dbReference>
<reference evidence="15 16" key="1">
    <citation type="submission" date="2020-08" db="EMBL/GenBank/DDBJ databases">
        <title>Plant Genome Project.</title>
        <authorList>
            <person name="Zhang R.-G."/>
        </authorList>
    </citation>
    <scope>NUCLEOTIDE SEQUENCE [LARGE SCALE GENOMIC DNA]</scope>
    <source>
        <tissue evidence="15">Rhizome</tissue>
    </source>
</reference>
<keyword evidence="16" id="KW-1185">Reference proteome</keyword>
<dbReference type="EMBL" id="JACMSC010000011">
    <property type="protein sequence ID" value="KAG6501830.1"/>
    <property type="molecule type" value="Genomic_DNA"/>
</dbReference>
<evidence type="ECO:0000256" key="5">
    <source>
        <dbReference type="ARBA" id="ARBA00022692"/>
    </source>
</evidence>
<keyword evidence="8 11" id="KW-1133">Transmembrane helix</keyword>
<evidence type="ECO:0008006" key="17">
    <source>
        <dbReference type="Google" id="ProtNLM"/>
    </source>
</evidence>
<dbReference type="InterPro" id="IPR055414">
    <property type="entry name" value="LRR_R13L4/SHOC2-like"/>
</dbReference>
<keyword evidence="6 12" id="KW-0732">Signal</keyword>
<protein>
    <recommendedName>
        <fullName evidence="17">Leucine-rich repeat-containing N-terminal plant-type domain-containing protein</fullName>
    </recommendedName>
</protein>
<dbReference type="Pfam" id="PF13855">
    <property type="entry name" value="LRR_8"/>
    <property type="match status" value="3"/>
</dbReference>
<feature type="domain" description="Leucine-rich repeat-containing N-terminal plant-type" evidence="13">
    <location>
        <begin position="38"/>
        <end position="73"/>
    </location>
</feature>
<evidence type="ECO:0000256" key="9">
    <source>
        <dbReference type="ARBA" id="ARBA00023136"/>
    </source>
</evidence>
<feature type="chain" id="PRO_5035249619" description="Leucine-rich repeat-containing N-terminal plant-type domain-containing protein" evidence="12">
    <location>
        <begin position="21"/>
        <end position="986"/>
    </location>
</feature>
<evidence type="ECO:0000256" key="11">
    <source>
        <dbReference type="SAM" id="Phobius"/>
    </source>
</evidence>
<evidence type="ECO:0000256" key="6">
    <source>
        <dbReference type="ARBA" id="ARBA00022729"/>
    </source>
</evidence>
<evidence type="ECO:0000256" key="4">
    <source>
        <dbReference type="ARBA" id="ARBA00022614"/>
    </source>
</evidence>
<dbReference type="PRINTS" id="PR00019">
    <property type="entry name" value="LEURICHRPT"/>
</dbReference>
<dbReference type="FunFam" id="3.80.10.10:FF:000111">
    <property type="entry name" value="LRR receptor-like serine/threonine-protein kinase ERECTA"/>
    <property type="match status" value="1"/>
</dbReference>
<keyword evidence="4" id="KW-0433">Leucine-rich repeat</keyword>
<evidence type="ECO:0000256" key="2">
    <source>
        <dbReference type="ARBA" id="ARBA00009592"/>
    </source>
</evidence>
<sequence length="986" mass="110323">MARWNVHFLFLMLSILGIHLQETYLCKGALNSSCNPVERSALLEFKQGLKDTVNRLSSWTGEYCCTWEGVACSSRTGHVIELDLRNPHPFDNEWILGGELNPSLLSLKYLKHLDLSGNNFGGANIPNFMGSFYHLQYLNLSSTGLGGLLPRQLGNLSNLQYLDLYNEFGSNFGAQNREFRIDDALWISGLSSLRLLNMENVNLKNVSNWLQALNTLPSIEEIHLSLCYIEAVPLSLPHVNFTSLAFLDLSYNSIGSSIPTWLFNISGLQYLDLSYNLLTGPIPSLFGNLPSLNNLNLAHNYLIKGGIPTSLMNLCKLQSLKLSGINISMDLSEFGALFSGCIKTSLEILELYNTNLIGQLPELLWELKRLRSLDLSENQISGSIPASLGQLVSLEELYLDDNQLNGTIPESVGCLSELVDLDLGSNFFVGEMSEAHFTNLKKLKYLSLSSNSLALKFERNWLPPFQLESIRMSSCILGPDFPGWLQKQENMVFLDMSNVGIVDAMPDWFWSLISGAWHVDISSNQISGRVHNLMHFKKLIEFDISSNNFSGLLPYFPRGLEVLDVHNNLFSGPILPAIIMGMPNLNYLSLSRNNFTGTIPSPLCHLQQLVALDLSNNLLAGKLPDCWNRSSRLTVFDVSRNSIFGGIPKSICSLSSLNSLHLSNNNLSGELPLSLKYCRRLVILDLGYNEFKGEIPTWLGGSLISLRVLRLRSNKLVGNIPPNLSLLSNLQILDLAGNELSGTIPKSFGNFDAMKVIIKIPIWFTYVFESAYKEGMPVSTKGNTQEYDELISLLFIMDLSNNNLIGKIPTELMNLWELFSLDLSGNHLTGEIPENISALQQLESLDLSRNNLSGGIPSSMAHMSSLEFLNLSYNNLSGEIPLGDQLLTFSDPSVYMGNLDLCGFPLNRSCKGSETSQTPSRINSKNENEMIWFYVSFALGFPTGFWAIWWALLLKKNWKICYFRFIDNTFDKVYVCIMMNLRKFAL</sequence>
<dbReference type="Pfam" id="PF23598">
    <property type="entry name" value="LRR_14"/>
    <property type="match status" value="1"/>
</dbReference>
<dbReference type="Gene3D" id="3.80.10.10">
    <property type="entry name" value="Ribonuclease Inhibitor"/>
    <property type="match status" value="3"/>
</dbReference>
<comment type="subcellular location">
    <subcellularLocation>
        <location evidence="1">Cell membrane</location>
        <topology evidence="1">Single-pass type I membrane protein</topology>
    </subcellularLocation>
</comment>
<keyword evidence="7" id="KW-0677">Repeat</keyword>
<evidence type="ECO:0000256" key="1">
    <source>
        <dbReference type="ARBA" id="ARBA00004251"/>
    </source>
</evidence>
<dbReference type="SUPFAM" id="SSF52058">
    <property type="entry name" value="L domain-like"/>
    <property type="match status" value="1"/>
</dbReference>
<evidence type="ECO:0000256" key="3">
    <source>
        <dbReference type="ARBA" id="ARBA00022475"/>
    </source>
</evidence>
<evidence type="ECO:0000256" key="8">
    <source>
        <dbReference type="ARBA" id="ARBA00022989"/>
    </source>
</evidence>
<keyword evidence="10" id="KW-0325">Glycoprotein</keyword>
<keyword evidence="3" id="KW-1003">Cell membrane</keyword>
<evidence type="ECO:0000313" key="15">
    <source>
        <dbReference type="EMBL" id="KAG6501830.1"/>
    </source>
</evidence>
<dbReference type="SMART" id="SM00365">
    <property type="entry name" value="LRR_SD22"/>
    <property type="match status" value="8"/>
</dbReference>
<feature type="signal peptide" evidence="12">
    <location>
        <begin position="1"/>
        <end position="20"/>
    </location>
</feature>
<dbReference type="Pfam" id="PF08263">
    <property type="entry name" value="LRRNT_2"/>
    <property type="match status" value="1"/>
</dbReference>
<dbReference type="SUPFAM" id="SSF52047">
    <property type="entry name" value="RNI-like"/>
    <property type="match status" value="2"/>
</dbReference>
<proteinExistence type="inferred from homology"/>
<keyword evidence="9 11" id="KW-0472">Membrane</keyword>
<feature type="transmembrane region" description="Helical" evidence="11">
    <location>
        <begin position="931"/>
        <end position="954"/>
    </location>
</feature>
<dbReference type="SMART" id="SM00369">
    <property type="entry name" value="LRR_TYP"/>
    <property type="match status" value="12"/>
</dbReference>
<evidence type="ECO:0000256" key="7">
    <source>
        <dbReference type="ARBA" id="ARBA00022737"/>
    </source>
</evidence>
<dbReference type="PANTHER" id="PTHR48063:SF112">
    <property type="entry name" value="RECEPTOR LIKE PROTEIN 30-LIKE"/>
    <property type="match status" value="1"/>
</dbReference>
<dbReference type="AlphaFoldDB" id="A0A8J5G833"/>
<dbReference type="FunFam" id="3.80.10.10:FF:000649">
    <property type="entry name" value="Leucine Rich Repeat family protein"/>
    <property type="match status" value="1"/>
</dbReference>
<dbReference type="GO" id="GO:0005886">
    <property type="term" value="C:plasma membrane"/>
    <property type="evidence" value="ECO:0007669"/>
    <property type="project" value="UniProtKB-SubCell"/>
</dbReference>
<evidence type="ECO:0000259" key="14">
    <source>
        <dbReference type="Pfam" id="PF23598"/>
    </source>
</evidence>
<dbReference type="InterPro" id="IPR003591">
    <property type="entry name" value="Leu-rich_rpt_typical-subtyp"/>
</dbReference>
<keyword evidence="5 11" id="KW-0812">Transmembrane</keyword>
<evidence type="ECO:0000259" key="13">
    <source>
        <dbReference type="Pfam" id="PF08263"/>
    </source>
</evidence>
<comment type="similarity">
    <text evidence="2">Belongs to the RLP family.</text>
</comment>
<evidence type="ECO:0000256" key="12">
    <source>
        <dbReference type="SAM" id="SignalP"/>
    </source>
</evidence>
<organism evidence="15 16">
    <name type="scientific">Zingiber officinale</name>
    <name type="common">Ginger</name>
    <name type="synonym">Amomum zingiber</name>
    <dbReference type="NCBI Taxonomy" id="94328"/>
    <lineage>
        <taxon>Eukaryota</taxon>
        <taxon>Viridiplantae</taxon>
        <taxon>Streptophyta</taxon>
        <taxon>Embryophyta</taxon>
        <taxon>Tracheophyta</taxon>
        <taxon>Spermatophyta</taxon>
        <taxon>Magnoliopsida</taxon>
        <taxon>Liliopsida</taxon>
        <taxon>Zingiberales</taxon>
        <taxon>Zingiberaceae</taxon>
        <taxon>Zingiber</taxon>
    </lineage>
</organism>
<dbReference type="Proteomes" id="UP000734854">
    <property type="component" value="Unassembled WGS sequence"/>
</dbReference>
<dbReference type="PANTHER" id="PTHR48063">
    <property type="entry name" value="LRR RECEPTOR-LIKE KINASE"/>
    <property type="match status" value="1"/>
</dbReference>
<dbReference type="Pfam" id="PF00560">
    <property type="entry name" value="LRR_1"/>
    <property type="match status" value="8"/>
</dbReference>
<dbReference type="InterPro" id="IPR046956">
    <property type="entry name" value="RLP23-like"/>
</dbReference>
<accession>A0A8J5G833</accession>
<evidence type="ECO:0000313" key="16">
    <source>
        <dbReference type="Proteomes" id="UP000734854"/>
    </source>
</evidence>
<comment type="caution">
    <text evidence="15">The sequence shown here is derived from an EMBL/GenBank/DDBJ whole genome shotgun (WGS) entry which is preliminary data.</text>
</comment>
<dbReference type="InterPro" id="IPR001611">
    <property type="entry name" value="Leu-rich_rpt"/>
</dbReference>